<evidence type="ECO:0000313" key="2">
    <source>
        <dbReference type="Proteomes" id="UP000805193"/>
    </source>
</evidence>
<proteinExistence type="predicted"/>
<reference evidence="1 2" key="1">
    <citation type="journal article" date="2020" name="Cell">
        <title>Large-Scale Comparative Analyses of Tick Genomes Elucidate Their Genetic Diversity and Vector Capacities.</title>
        <authorList>
            <consortium name="Tick Genome and Microbiome Consortium (TIGMIC)"/>
            <person name="Jia N."/>
            <person name="Wang J."/>
            <person name="Shi W."/>
            <person name="Du L."/>
            <person name="Sun Y."/>
            <person name="Zhan W."/>
            <person name="Jiang J.F."/>
            <person name="Wang Q."/>
            <person name="Zhang B."/>
            <person name="Ji P."/>
            <person name="Bell-Sakyi L."/>
            <person name="Cui X.M."/>
            <person name="Yuan T.T."/>
            <person name="Jiang B.G."/>
            <person name="Yang W.F."/>
            <person name="Lam T.T."/>
            <person name="Chang Q.C."/>
            <person name="Ding S.J."/>
            <person name="Wang X.J."/>
            <person name="Zhu J.G."/>
            <person name="Ruan X.D."/>
            <person name="Zhao L."/>
            <person name="Wei J.T."/>
            <person name="Ye R.Z."/>
            <person name="Que T.C."/>
            <person name="Du C.H."/>
            <person name="Zhou Y.H."/>
            <person name="Cheng J.X."/>
            <person name="Dai P.F."/>
            <person name="Guo W.B."/>
            <person name="Han X.H."/>
            <person name="Huang E.J."/>
            <person name="Li L.F."/>
            <person name="Wei W."/>
            <person name="Gao Y.C."/>
            <person name="Liu J.Z."/>
            <person name="Shao H.Z."/>
            <person name="Wang X."/>
            <person name="Wang C.C."/>
            <person name="Yang T.C."/>
            <person name="Huo Q.B."/>
            <person name="Li W."/>
            <person name="Chen H.Y."/>
            <person name="Chen S.E."/>
            <person name="Zhou L.G."/>
            <person name="Ni X.B."/>
            <person name="Tian J.H."/>
            <person name="Sheng Y."/>
            <person name="Liu T."/>
            <person name="Pan Y.S."/>
            <person name="Xia L.Y."/>
            <person name="Li J."/>
            <person name="Zhao F."/>
            <person name="Cao W.C."/>
        </authorList>
    </citation>
    <scope>NUCLEOTIDE SEQUENCE [LARGE SCALE GENOMIC DNA]</scope>
    <source>
        <strain evidence="1">Iper-2018</strain>
    </source>
</reference>
<evidence type="ECO:0000313" key="1">
    <source>
        <dbReference type="EMBL" id="KAG0426858.1"/>
    </source>
</evidence>
<comment type="caution">
    <text evidence="1">The sequence shown here is derived from an EMBL/GenBank/DDBJ whole genome shotgun (WGS) entry which is preliminary data.</text>
</comment>
<keyword evidence="2" id="KW-1185">Reference proteome</keyword>
<accession>A0AC60PZR9</accession>
<protein>
    <submittedName>
        <fullName evidence="1">Uncharacterized protein</fullName>
    </submittedName>
</protein>
<organism evidence="1 2">
    <name type="scientific">Ixodes persulcatus</name>
    <name type="common">Taiga tick</name>
    <dbReference type="NCBI Taxonomy" id="34615"/>
    <lineage>
        <taxon>Eukaryota</taxon>
        <taxon>Metazoa</taxon>
        <taxon>Ecdysozoa</taxon>
        <taxon>Arthropoda</taxon>
        <taxon>Chelicerata</taxon>
        <taxon>Arachnida</taxon>
        <taxon>Acari</taxon>
        <taxon>Parasitiformes</taxon>
        <taxon>Ixodida</taxon>
        <taxon>Ixodoidea</taxon>
        <taxon>Ixodidae</taxon>
        <taxon>Ixodinae</taxon>
        <taxon>Ixodes</taxon>
    </lineage>
</organism>
<name>A0AC60PZR9_IXOPE</name>
<dbReference type="Proteomes" id="UP000805193">
    <property type="component" value="Unassembled WGS sequence"/>
</dbReference>
<sequence length="444" mass="49202">MEVELGGGERPVIIGGALNAHNEAWGDSRTTKRGRELQQTLDGTDLTVANNGEATFLRTGVEGSVIDLTMASAVLHLCAKPQPDGWGSDHAPIIVGRPPEPPSKTCRVVDWAKYQADVAALRAQGLVLDFQTIAEALGAATRTVQVPTTRPNPDFQWLLLRAQRRRAQGRARRTRLPEDKAAFRRSDALFKRHGRQAGEGTVGAQVRVPLSGQGGTTSAWRMDEDAGQPTPPASHWPSGWTFRHRTLSKWRPMRSSPRPLCRRSPPNAHASALPQAVRVGPRYKVPLQITTYADDVAIWVSDHGGRRRFVQDKLQHALTSMDALSLTLSAPKSMALYNGPHRTFDLTLTINGRPLDVRREATYLGLRVVDRVTWEAAVRDALRGARTTTNILRLLEGARRGTEQRMMLQLYRGLTLARVLYALPLLALTEHQWGRIEQAQREAL</sequence>
<dbReference type="EMBL" id="JABSTQ010009678">
    <property type="protein sequence ID" value="KAG0426858.1"/>
    <property type="molecule type" value="Genomic_DNA"/>
</dbReference>
<gene>
    <name evidence="1" type="ORF">HPB47_026040</name>
</gene>